<feature type="transmembrane region" description="Helical" evidence="6">
    <location>
        <begin position="271"/>
        <end position="291"/>
    </location>
</feature>
<keyword evidence="4 6" id="KW-0472">Membrane</keyword>
<evidence type="ECO:0000256" key="6">
    <source>
        <dbReference type="SAM" id="Phobius"/>
    </source>
</evidence>
<evidence type="ECO:0000256" key="2">
    <source>
        <dbReference type="ARBA" id="ARBA00022692"/>
    </source>
</evidence>
<dbReference type="Pfam" id="PF20684">
    <property type="entry name" value="Fung_rhodopsin"/>
    <property type="match status" value="1"/>
</dbReference>
<dbReference type="PANTHER" id="PTHR33048:SF161">
    <property type="entry name" value="INTEGRAL MEMBRANE PROTEIN"/>
    <property type="match status" value="1"/>
</dbReference>
<reference evidence="8 9" key="1">
    <citation type="journal article" date="2023" name="IMA Fungus">
        <title>Comparative genomic study of the Penicillium genus elucidates a diverse pangenome and 15 lateral gene transfer events.</title>
        <authorList>
            <person name="Petersen C."/>
            <person name="Sorensen T."/>
            <person name="Nielsen M.R."/>
            <person name="Sondergaard T.E."/>
            <person name="Sorensen J.L."/>
            <person name="Fitzpatrick D.A."/>
            <person name="Frisvad J.C."/>
            <person name="Nielsen K.L."/>
        </authorList>
    </citation>
    <scope>NUCLEOTIDE SEQUENCE [LARGE SCALE GENOMIC DNA]</scope>
    <source>
        <strain evidence="8 9">IBT 35679</strain>
    </source>
</reference>
<dbReference type="AlphaFoldDB" id="A0AAD6CS62"/>
<proteinExistence type="inferred from homology"/>
<dbReference type="EMBL" id="JAQIZZ010000006">
    <property type="protein sequence ID" value="KAJ5537797.1"/>
    <property type="molecule type" value="Genomic_DNA"/>
</dbReference>
<evidence type="ECO:0000313" key="8">
    <source>
        <dbReference type="EMBL" id="KAJ5537797.1"/>
    </source>
</evidence>
<feature type="transmembrane region" description="Helical" evidence="6">
    <location>
        <begin position="227"/>
        <end position="251"/>
    </location>
</feature>
<keyword evidence="2 6" id="KW-0812">Transmembrane</keyword>
<feature type="transmembrane region" description="Helical" evidence="6">
    <location>
        <begin position="48"/>
        <end position="67"/>
    </location>
</feature>
<evidence type="ECO:0000256" key="3">
    <source>
        <dbReference type="ARBA" id="ARBA00022989"/>
    </source>
</evidence>
<name>A0AAD6CS62_9EURO</name>
<evidence type="ECO:0000259" key="7">
    <source>
        <dbReference type="Pfam" id="PF20684"/>
    </source>
</evidence>
<keyword evidence="9" id="KW-1185">Reference proteome</keyword>
<comment type="similarity">
    <text evidence="5">Belongs to the SAT4 family.</text>
</comment>
<feature type="transmembrane region" description="Helical" evidence="6">
    <location>
        <begin position="190"/>
        <end position="215"/>
    </location>
</feature>
<feature type="domain" description="Rhodopsin" evidence="7">
    <location>
        <begin position="85"/>
        <end position="287"/>
    </location>
</feature>
<sequence>MAVTYSLSPSYIQGPLVAATVFGALATFATAVRLYAMHLKALKPGLSELFILVGVLLMYGALALLWISKTSPAFPFSNNRRSNRIEVIKYGGMGLHVGDVAPESRVIALKSLLTVEILYGTSLGMTKTSIALFMVRIFGSNGTFKAGVIVALFIVWAWATSIILECFLLCRPFIYNWDTSIEGHCGNRPAAFMVAGIMNVITDAMVIGLPLPHIWKLKLNMQKKIGLTSVFGVGLVISIISIIRLISIYKLDFEDPTFTLLDPIMWTVLEPQLAIICANMPFFKTIIAAIAPGMGSTADRKYGRSSERTFDRLGQQSATNGNYSMDPLDAKTHTVKVGNDFESTEMINVDVKSVSSEEEQRLASNAGPYGISVVQKFDVEYENASIRKQ</sequence>
<feature type="transmembrane region" description="Helical" evidence="6">
    <location>
        <begin position="12"/>
        <end position="36"/>
    </location>
</feature>
<feature type="transmembrane region" description="Helical" evidence="6">
    <location>
        <begin position="147"/>
        <end position="170"/>
    </location>
</feature>
<dbReference type="InterPro" id="IPR052337">
    <property type="entry name" value="SAT4-like"/>
</dbReference>
<accession>A0AAD6CS62</accession>
<feature type="transmembrane region" description="Helical" evidence="6">
    <location>
        <begin position="117"/>
        <end position="135"/>
    </location>
</feature>
<evidence type="ECO:0000256" key="5">
    <source>
        <dbReference type="ARBA" id="ARBA00038359"/>
    </source>
</evidence>
<evidence type="ECO:0000313" key="9">
    <source>
        <dbReference type="Proteomes" id="UP001220324"/>
    </source>
</evidence>
<keyword evidence="3 6" id="KW-1133">Transmembrane helix</keyword>
<dbReference type="Proteomes" id="UP001220324">
    <property type="component" value="Unassembled WGS sequence"/>
</dbReference>
<comment type="caution">
    <text evidence="8">The sequence shown here is derived from an EMBL/GenBank/DDBJ whole genome shotgun (WGS) entry which is preliminary data.</text>
</comment>
<dbReference type="PANTHER" id="PTHR33048">
    <property type="entry name" value="PTH11-LIKE INTEGRAL MEMBRANE PROTEIN (AFU_ORTHOLOGUE AFUA_5G11245)"/>
    <property type="match status" value="1"/>
</dbReference>
<organism evidence="8 9">
    <name type="scientific">Penicillium frequentans</name>
    <dbReference type="NCBI Taxonomy" id="3151616"/>
    <lineage>
        <taxon>Eukaryota</taxon>
        <taxon>Fungi</taxon>
        <taxon>Dikarya</taxon>
        <taxon>Ascomycota</taxon>
        <taxon>Pezizomycotina</taxon>
        <taxon>Eurotiomycetes</taxon>
        <taxon>Eurotiomycetidae</taxon>
        <taxon>Eurotiales</taxon>
        <taxon>Aspergillaceae</taxon>
        <taxon>Penicillium</taxon>
    </lineage>
</organism>
<evidence type="ECO:0000256" key="1">
    <source>
        <dbReference type="ARBA" id="ARBA00004141"/>
    </source>
</evidence>
<protein>
    <recommendedName>
        <fullName evidence="7">Rhodopsin domain-containing protein</fullName>
    </recommendedName>
</protein>
<dbReference type="GO" id="GO:0016020">
    <property type="term" value="C:membrane"/>
    <property type="evidence" value="ECO:0007669"/>
    <property type="project" value="UniProtKB-SubCell"/>
</dbReference>
<comment type="subcellular location">
    <subcellularLocation>
        <location evidence="1">Membrane</location>
        <topology evidence="1">Multi-pass membrane protein</topology>
    </subcellularLocation>
</comment>
<dbReference type="InterPro" id="IPR049326">
    <property type="entry name" value="Rhodopsin_dom_fungi"/>
</dbReference>
<gene>
    <name evidence="8" type="ORF">N7494_007276</name>
</gene>
<evidence type="ECO:0000256" key="4">
    <source>
        <dbReference type="ARBA" id="ARBA00023136"/>
    </source>
</evidence>